<dbReference type="GO" id="GO:0005524">
    <property type="term" value="F:ATP binding"/>
    <property type="evidence" value="ECO:0007669"/>
    <property type="project" value="UniProtKB-KW"/>
</dbReference>
<dbReference type="Pfam" id="PF01288">
    <property type="entry name" value="HPPK"/>
    <property type="match status" value="1"/>
</dbReference>
<evidence type="ECO:0000256" key="2">
    <source>
        <dbReference type="ARBA" id="ARBA00005810"/>
    </source>
</evidence>
<dbReference type="GO" id="GO:0016301">
    <property type="term" value="F:kinase activity"/>
    <property type="evidence" value="ECO:0007669"/>
    <property type="project" value="UniProtKB-KW"/>
</dbReference>
<dbReference type="AlphaFoldDB" id="A0AAC8VK98"/>
<dbReference type="RefSeq" id="WP_017378096.1">
    <property type="nucleotide sequence ID" value="NZ_CP012508.1"/>
</dbReference>
<accession>A0AAC8VK98</accession>
<evidence type="ECO:0000256" key="5">
    <source>
        <dbReference type="ARBA" id="ARBA00022679"/>
    </source>
</evidence>
<evidence type="ECO:0000313" key="14">
    <source>
        <dbReference type="EMBL" id="ALB24080.1"/>
    </source>
</evidence>
<evidence type="ECO:0000256" key="4">
    <source>
        <dbReference type="ARBA" id="ARBA00016218"/>
    </source>
</evidence>
<dbReference type="PANTHER" id="PTHR43071">
    <property type="entry name" value="2-AMINO-4-HYDROXY-6-HYDROXYMETHYLDIHYDROPTERIDINE PYROPHOSPHOKINASE"/>
    <property type="match status" value="1"/>
</dbReference>
<evidence type="ECO:0000256" key="11">
    <source>
        <dbReference type="ARBA" id="ARBA00029766"/>
    </source>
</evidence>
<feature type="domain" description="7,8-dihydro-6-hydroxymethylpterin-pyrophosphokinase" evidence="13">
    <location>
        <begin position="92"/>
        <end position="103"/>
    </location>
</feature>
<evidence type="ECO:0000256" key="8">
    <source>
        <dbReference type="ARBA" id="ARBA00022840"/>
    </source>
</evidence>
<dbReference type="SUPFAM" id="SSF55083">
    <property type="entry name" value="6-hydroxymethyl-7,8-dihydropterin pyrophosphokinase, HPPK"/>
    <property type="match status" value="1"/>
</dbReference>
<dbReference type="NCBIfam" id="TIGR01498">
    <property type="entry name" value="folK"/>
    <property type="match status" value="1"/>
</dbReference>
<evidence type="ECO:0000256" key="7">
    <source>
        <dbReference type="ARBA" id="ARBA00022777"/>
    </source>
</evidence>
<dbReference type="GO" id="GO:0046656">
    <property type="term" value="P:folic acid biosynthetic process"/>
    <property type="evidence" value="ECO:0007669"/>
    <property type="project" value="UniProtKB-KW"/>
</dbReference>
<evidence type="ECO:0000256" key="12">
    <source>
        <dbReference type="ARBA" id="ARBA00033413"/>
    </source>
</evidence>
<dbReference type="InterPro" id="IPR035907">
    <property type="entry name" value="Hppk_sf"/>
</dbReference>
<evidence type="ECO:0000256" key="3">
    <source>
        <dbReference type="ARBA" id="ARBA00013253"/>
    </source>
</evidence>
<comment type="pathway">
    <text evidence="1">Cofactor biosynthesis; tetrahydrofolate biosynthesis; 2-amino-4-hydroxy-6-hydroxymethyl-7,8-dihydropteridine diphosphate from 7,8-dihydroneopterin triphosphate: step 4/4.</text>
</comment>
<dbReference type="EMBL" id="CP012508">
    <property type="protein sequence ID" value="ALB24080.1"/>
    <property type="molecule type" value="Genomic_DNA"/>
</dbReference>
<dbReference type="PANTHER" id="PTHR43071:SF1">
    <property type="entry name" value="2-AMINO-4-HYDROXY-6-HYDROXYMETHYLDIHYDROPTERIDINE PYROPHOSPHOKINASE"/>
    <property type="match status" value="1"/>
</dbReference>
<keyword evidence="5 14" id="KW-0808">Transferase</keyword>
<evidence type="ECO:0000313" key="15">
    <source>
        <dbReference type="Proteomes" id="UP000029558"/>
    </source>
</evidence>
<dbReference type="PROSITE" id="PS00794">
    <property type="entry name" value="HPPK"/>
    <property type="match status" value="1"/>
</dbReference>
<proteinExistence type="inferred from homology"/>
<evidence type="ECO:0000259" key="13">
    <source>
        <dbReference type="PROSITE" id="PS00794"/>
    </source>
</evidence>
<reference evidence="14 15" key="1">
    <citation type="journal article" date="2014" name="Genome Announc.">
        <title>Comparative Genome Analysis of Two Isolates of the Fish Pathogen Piscirickettsia salmonis from Different Hosts Reveals Major Differences in Virulence-Associated Secretion Systems.</title>
        <authorList>
            <person name="Bohle H."/>
            <person name="Henriquez P."/>
            <person name="Grothusen H."/>
            <person name="Navas E."/>
            <person name="Sandoval A."/>
            <person name="Bustamante F."/>
            <person name="Bustos P."/>
            <person name="Mancilla M."/>
        </authorList>
    </citation>
    <scope>NUCLEOTIDE SEQUENCE [LARGE SCALE GENOMIC DNA]</scope>
    <source>
        <strain evidence="15">B1-32597</strain>
    </source>
</reference>
<evidence type="ECO:0000256" key="1">
    <source>
        <dbReference type="ARBA" id="ARBA00005051"/>
    </source>
</evidence>
<evidence type="ECO:0000256" key="6">
    <source>
        <dbReference type="ARBA" id="ARBA00022741"/>
    </source>
</evidence>
<gene>
    <name evidence="14" type="ORF">KU39_2905</name>
</gene>
<name>A0AAC8VK98_PISSA</name>
<protein>
    <recommendedName>
        <fullName evidence="4">2-amino-4-hydroxy-6-hydroxymethyldihydropteridine pyrophosphokinase</fullName>
        <ecNumber evidence="3">2.7.6.3</ecNumber>
    </recommendedName>
    <alternativeName>
        <fullName evidence="11">6-hydroxymethyl-7,8-dihydropterin pyrophosphokinase</fullName>
    </alternativeName>
    <alternativeName>
        <fullName evidence="12">7,8-dihydro-6-hydroxymethylpterin-pyrophosphokinase</fullName>
    </alternativeName>
</protein>
<dbReference type="EC" id="2.7.6.3" evidence="3"/>
<organism evidence="14 15">
    <name type="scientific">Piscirickettsia salmonis</name>
    <dbReference type="NCBI Taxonomy" id="1238"/>
    <lineage>
        <taxon>Bacteria</taxon>
        <taxon>Pseudomonadati</taxon>
        <taxon>Pseudomonadota</taxon>
        <taxon>Gammaproteobacteria</taxon>
        <taxon>Thiotrichales</taxon>
        <taxon>Piscirickettsiaceae</taxon>
        <taxon>Piscirickettsia</taxon>
    </lineage>
</organism>
<keyword evidence="9" id="KW-0289">Folate biosynthesis</keyword>
<comment type="similarity">
    <text evidence="2">Belongs to the HPPK family.</text>
</comment>
<comment type="function">
    <text evidence="10">Catalyzes the transfer of pyrophosphate from adenosine triphosphate (ATP) to 6-hydroxymethyl-7,8-dihydropterin, an enzymatic step in folate biosynthesis pathway.</text>
</comment>
<evidence type="ECO:0000256" key="9">
    <source>
        <dbReference type="ARBA" id="ARBA00022909"/>
    </source>
</evidence>
<keyword evidence="8" id="KW-0067">ATP-binding</keyword>
<dbReference type="CDD" id="cd00483">
    <property type="entry name" value="HPPK"/>
    <property type="match status" value="1"/>
</dbReference>
<keyword evidence="7" id="KW-0418">Kinase</keyword>
<dbReference type="Gene3D" id="3.30.70.560">
    <property type="entry name" value="7,8-Dihydro-6-hydroxymethylpterin-pyrophosphokinase HPPK"/>
    <property type="match status" value="1"/>
</dbReference>
<evidence type="ECO:0000256" key="10">
    <source>
        <dbReference type="ARBA" id="ARBA00029409"/>
    </source>
</evidence>
<dbReference type="GO" id="GO:0003848">
    <property type="term" value="F:2-amino-4-hydroxy-6-hydroxymethyldihydropteridine diphosphokinase activity"/>
    <property type="evidence" value="ECO:0007669"/>
    <property type="project" value="UniProtKB-EC"/>
</dbReference>
<dbReference type="Proteomes" id="UP000029558">
    <property type="component" value="Chromosome"/>
</dbReference>
<sequence length="165" mass="18717">MNNTTSLCFIALGSNLNSPLQQVQSAVKELAQHDHITLIQRSSWYLSKPLGPQDQPDFINGVISMTTELTPLALLDTLQTLEHAHGRARKQHWGPRTLDLDLLLYGRQIEQCERLILPHPQMLRRNFVLLPLYEIAPKLVLPGGTALEKFIDSSLNTNIEKLQQY</sequence>
<dbReference type="InterPro" id="IPR000550">
    <property type="entry name" value="Hppk"/>
</dbReference>
<keyword evidence="6" id="KW-0547">Nucleotide-binding</keyword>